<comment type="caution">
    <text evidence="2">The sequence shown here is derived from an EMBL/GenBank/DDBJ whole genome shotgun (WGS) entry which is preliminary data.</text>
</comment>
<keyword evidence="1" id="KW-0732">Signal</keyword>
<dbReference type="GeneID" id="94352701"/>
<accession>A0A976IHH2</accession>
<protein>
    <recommendedName>
        <fullName evidence="4">RxLR effector protein</fullName>
    </recommendedName>
</protein>
<feature type="signal peptide" evidence="1">
    <location>
        <begin position="1"/>
        <end position="22"/>
    </location>
</feature>
<sequence length="145" mass="16733">MLLSRAISVVALLACICCGVHTQDSKADLGTLRTTDSAIITSQRRLRTSVDLVDNEERFRWPFQQFFKDRWHRKQIKTYFRDQKDNVPEGLVEQLIARHGLKNVEKVLSEVKFPLAVQISIRKILVNYKGKQAFTRPHLTPADTL</sequence>
<dbReference type="Proteomes" id="UP000294530">
    <property type="component" value="Unassembled WGS sequence"/>
</dbReference>
<evidence type="ECO:0000256" key="1">
    <source>
        <dbReference type="SAM" id="SignalP"/>
    </source>
</evidence>
<evidence type="ECO:0000313" key="3">
    <source>
        <dbReference type="Proteomes" id="UP000294530"/>
    </source>
</evidence>
<reference evidence="2 3" key="1">
    <citation type="journal article" date="2021" name="Genome Biol.">
        <title>AFLAP: assembly-free linkage analysis pipeline using k-mers from genome sequencing data.</title>
        <authorList>
            <person name="Fletcher K."/>
            <person name="Zhang L."/>
            <person name="Gil J."/>
            <person name="Han R."/>
            <person name="Cavanaugh K."/>
            <person name="Michelmore R."/>
        </authorList>
    </citation>
    <scope>NUCLEOTIDE SEQUENCE [LARGE SCALE GENOMIC DNA]</scope>
    <source>
        <strain evidence="2 3">SF5</strain>
    </source>
</reference>
<dbReference type="EMBL" id="SHOA02000003">
    <property type="protein sequence ID" value="TDH71894.1"/>
    <property type="molecule type" value="Genomic_DNA"/>
</dbReference>
<feature type="chain" id="PRO_5037793566" description="RxLR effector protein" evidence="1">
    <location>
        <begin position="23"/>
        <end position="145"/>
    </location>
</feature>
<dbReference type="AlphaFoldDB" id="A0A976IHH2"/>
<dbReference type="KEGG" id="blac:94352701"/>
<keyword evidence="3" id="KW-1185">Reference proteome</keyword>
<gene>
    <name evidence="2" type="ORF">CCR75_008983</name>
</gene>
<organism evidence="2 3">
    <name type="scientific">Bremia lactucae</name>
    <name type="common">Lettuce downy mildew</name>
    <dbReference type="NCBI Taxonomy" id="4779"/>
    <lineage>
        <taxon>Eukaryota</taxon>
        <taxon>Sar</taxon>
        <taxon>Stramenopiles</taxon>
        <taxon>Oomycota</taxon>
        <taxon>Peronosporomycetes</taxon>
        <taxon>Peronosporales</taxon>
        <taxon>Peronosporaceae</taxon>
        <taxon>Bremia</taxon>
    </lineage>
</organism>
<proteinExistence type="predicted"/>
<name>A0A976IHH2_BRELC</name>
<evidence type="ECO:0008006" key="4">
    <source>
        <dbReference type="Google" id="ProtNLM"/>
    </source>
</evidence>
<evidence type="ECO:0000313" key="2">
    <source>
        <dbReference type="EMBL" id="TDH71894.1"/>
    </source>
</evidence>
<dbReference type="RefSeq" id="XP_067821393.1">
    <property type="nucleotide sequence ID" value="XM_067967030.1"/>
</dbReference>